<dbReference type="PANTHER" id="PTHR10627">
    <property type="entry name" value="SCP160"/>
    <property type="match status" value="1"/>
</dbReference>
<evidence type="ECO:0000256" key="4">
    <source>
        <dbReference type="ARBA" id="ARBA00022884"/>
    </source>
</evidence>
<dbReference type="CDD" id="cd22408">
    <property type="entry name" value="KH-I_Vigilin_rpt4"/>
    <property type="match status" value="1"/>
</dbReference>
<organism evidence="8 9">
    <name type="scientific">Hesseltinella vesiculosa</name>
    <dbReference type="NCBI Taxonomy" id="101127"/>
    <lineage>
        <taxon>Eukaryota</taxon>
        <taxon>Fungi</taxon>
        <taxon>Fungi incertae sedis</taxon>
        <taxon>Mucoromycota</taxon>
        <taxon>Mucoromycotina</taxon>
        <taxon>Mucoromycetes</taxon>
        <taxon>Mucorales</taxon>
        <taxon>Cunninghamellaceae</taxon>
        <taxon>Hesseltinella</taxon>
    </lineage>
</organism>
<dbReference type="Proteomes" id="UP000242146">
    <property type="component" value="Unassembled WGS sequence"/>
</dbReference>
<evidence type="ECO:0000313" key="8">
    <source>
        <dbReference type="EMBL" id="ORX50501.1"/>
    </source>
</evidence>
<accession>A0A1X2GCC9</accession>
<dbReference type="InterPro" id="IPR036612">
    <property type="entry name" value="KH_dom_type_1_sf"/>
</dbReference>
<dbReference type="STRING" id="101127.A0A1X2GCC9"/>
<feature type="domain" description="K Homology" evidence="7">
    <location>
        <begin position="377"/>
        <end position="445"/>
    </location>
</feature>
<keyword evidence="3" id="KW-0677">Repeat</keyword>
<feature type="compositionally biased region" description="Low complexity" evidence="6">
    <location>
        <begin position="117"/>
        <end position="139"/>
    </location>
</feature>
<dbReference type="InterPro" id="IPR004087">
    <property type="entry name" value="KH_dom"/>
</dbReference>
<dbReference type="InterPro" id="IPR057778">
    <property type="entry name" value="KH_Vigilin_N"/>
</dbReference>
<feature type="domain" description="K Homology" evidence="7">
    <location>
        <begin position="774"/>
        <end position="853"/>
    </location>
</feature>
<reference evidence="8 9" key="1">
    <citation type="submission" date="2016-07" db="EMBL/GenBank/DDBJ databases">
        <title>Pervasive Adenine N6-methylation of Active Genes in Fungi.</title>
        <authorList>
            <consortium name="DOE Joint Genome Institute"/>
            <person name="Mondo S.J."/>
            <person name="Dannebaum R.O."/>
            <person name="Kuo R.C."/>
            <person name="Labutti K."/>
            <person name="Haridas S."/>
            <person name="Kuo A."/>
            <person name="Salamov A."/>
            <person name="Ahrendt S.R."/>
            <person name="Lipzen A."/>
            <person name="Sullivan W."/>
            <person name="Andreopoulos W.B."/>
            <person name="Clum A."/>
            <person name="Lindquist E."/>
            <person name="Daum C."/>
            <person name="Ramamoorthy G.K."/>
            <person name="Gryganskyi A."/>
            <person name="Culley D."/>
            <person name="Magnuson J.K."/>
            <person name="James T.Y."/>
            <person name="O'Malley M.A."/>
            <person name="Stajich J.E."/>
            <person name="Spatafora J.W."/>
            <person name="Visel A."/>
            <person name="Grigoriev I.V."/>
        </authorList>
    </citation>
    <scope>NUCLEOTIDE SEQUENCE [LARGE SCALE GENOMIC DNA]</scope>
    <source>
        <strain evidence="8 9">NRRL 3301</strain>
    </source>
</reference>
<dbReference type="PANTHER" id="PTHR10627:SF31">
    <property type="entry name" value="DODECA-SATELLITE-BINDING PROTEIN 1, ISOFORM A"/>
    <property type="match status" value="1"/>
</dbReference>
<dbReference type="PROSITE" id="PS50084">
    <property type="entry name" value="KH_TYPE_1"/>
    <property type="match status" value="5"/>
</dbReference>
<feature type="domain" description="K Homology" evidence="7">
    <location>
        <begin position="294"/>
        <end position="372"/>
    </location>
</feature>
<gene>
    <name evidence="8" type="ORF">DM01DRAFT_1409020</name>
</gene>
<dbReference type="GO" id="GO:0005737">
    <property type="term" value="C:cytoplasm"/>
    <property type="evidence" value="ECO:0007669"/>
    <property type="project" value="TreeGrafter"/>
</dbReference>
<evidence type="ECO:0000259" key="7">
    <source>
        <dbReference type="SMART" id="SM00322"/>
    </source>
</evidence>
<dbReference type="SMART" id="SM00322">
    <property type="entry name" value="KH"/>
    <property type="match status" value="7"/>
</dbReference>
<feature type="domain" description="K Homology" evidence="7">
    <location>
        <begin position="216"/>
        <end position="290"/>
    </location>
</feature>
<dbReference type="Pfam" id="PF22952">
    <property type="entry name" value="KH_11"/>
    <property type="match status" value="1"/>
</dbReference>
<feature type="region of interest" description="Disordered" evidence="6">
    <location>
        <begin position="53"/>
        <end position="139"/>
    </location>
</feature>
<evidence type="ECO:0000256" key="6">
    <source>
        <dbReference type="SAM" id="MobiDB-lite"/>
    </source>
</evidence>
<dbReference type="Gene3D" id="3.30.1370.10">
    <property type="entry name" value="K Homology domain, type 1"/>
    <property type="match status" value="6"/>
</dbReference>
<sequence length="891" mass="96805">MDTTEQTPLGDLPPSAQLARLHAQAKSEEPVVPSRDDPVVVDNAMFAEPLIAGDYPTPIGQPVKKAAPSPTPTVKKDKKLDLSSEAAFPTLSSGTPRPPIVSSGWSSAASRVKVRPTQQQQNQQQKKTNGTSPSTAAAAPSVTDVLELPANQQIANQASKPLGFKGAADVIQQVINKTGTNIIASTNRFGTTTFLIQGAPADVTRAKRDLVTGLVVKRSMEISIPASVRRFIIGAKGKTLQQIEQKSSTRINVPSRKDDDIEEDENVNISIVGDVAGIKLAKAEIEKIVDEKAAKTTLKIEDIDPRYHLFLAGPDNSAVKALEEEYHVTIQMPPLVNLQQLPSGVKGKAVIVAVGDKEKVQQVKQALEAQYADLEKSTRTASIGVPKRQHKYLFGKDGAIAREIFQQSGCTVEVPSVEDASESVIVRGPEQRLINGLTLVMEKSRSVHVNALDIASLHASAADPVRHAHQVITYINHIDAFKKIEQDFNVQVSVVPSPDAASVEFVSKSEEDASNAYRAGYDLCRAFVPERFATLDVEPHLHRHLHVRLGKQLQRIKARHDVAVLFPDAKASPNSPTLLLVRENKKSDVPEDALATAVADINKLVLDLSNIVSSTITVPASYHSAIQGPNGTTLNAILGEDSTVAVQFGTTNPDDIVVRGVGSEVKSAIQEIKKIHVAAKNEDFTNAHTVEFNIPAAYSAHVIGKAGTNINKLKEDLGIKIDIGDNNKNEGGFEAVTSKNKKKDQHVKVVIQGIKPNVEAAKERVQTYVAALADQVTLQLSVPKQFHRFLIGPNGRYVKKLEDKYNVFVKFPKGSVVNGDDSPIPGNNPNTITIRGRKKDATAAKDELNELYEYEKEESEKRKERELKHRQAEEKRKAAAAVKEEEVQATS</sequence>
<dbReference type="SUPFAM" id="SSF54791">
    <property type="entry name" value="Eukaryotic type KH-domain (KH-domain type I)"/>
    <property type="match status" value="6"/>
</dbReference>
<evidence type="ECO:0000256" key="5">
    <source>
        <dbReference type="PROSITE-ProRule" id="PRU00117"/>
    </source>
</evidence>
<proteinExistence type="predicted"/>
<dbReference type="GO" id="GO:0003729">
    <property type="term" value="F:mRNA binding"/>
    <property type="evidence" value="ECO:0007669"/>
    <property type="project" value="TreeGrafter"/>
</dbReference>
<dbReference type="Pfam" id="PF24668">
    <property type="entry name" value="KH_Vigilin"/>
    <property type="match status" value="1"/>
</dbReference>
<comment type="subcellular location">
    <subcellularLocation>
        <location evidence="1">Cytoplasm</location>
    </subcellularLocation>
</comment>
<dbReference type="AlphaFoldDB" id="A0A1X2GCC9"/>
<name>A0A1X2GCC9_9FUNG</name>
<dbReference type="InterPro" id="IPR004088">
    <property type="entry name" value="KH_dom_type_1"/>
</dbReference>
<feature type="domain" description="K Homology" evidence="7">
    <location>
        <begin position="686"/>
        <end position="770"/>
    </location>
</feature>
<comment type="caution">
    <text evidence="8">The sequence shown here is derived from an EMBL/GenBank/DDBJ whole genome shotgun (WGS) entry which is preliminary data.</text>
</comment>
<keyword evidence="2" id="KW-0963">Cytoplasm</keyword>
<dbReference type="Pfam" id="PF00013">
    <property type="entry name" value="KH_1"/>
    <property type="match status" value="5"/>
</dbReference>
<evidence type="ECO:0000256" key="2">
    <source>
        <dbReference type="ARBA" id="ARBA00022490"/>
    </source>
</evidence>
<protein>
    <recommendedName>
        <fullName evidence="7">K Homology domain-containing protein</fullName>
    </recommendedName>
</protein>
<feature type="compositionally biased region" description="Basic and acidic residues" evidence="6">
    <location>
        <begin position="858"/>
        <end position="891"/>
    </location>
</feature>
<feature type="region of interest" description="Disordered" evidence="6">
    <location>
        <begin position="855"/>
        <end position="891"/>
    </location>
</feature>
<dbReference type="OrthoDB" id="10027144at2759"/>
<evidence type="ECO:0000256" key="1">
    <source>
        <dbReference type="ARBA" id="ARBA00004496"/>
    </source>
</evidence>
<keyword evidence="4 5" id="KW-0694">RNA-binding</keyword>
<dbReference type="InterPro" id="IPR054548">
    <property type="entry name" value="SCP160-like_KH"/>
</dbReference>
<keyword evidence="9" id="KW-1185">Reference proteome</keyword>
<dbReference type="EMBL" id="MCGT01000023">
    <property type="protein sequence ID" value="ORX50501.1"/>
    <property type="molecule type" value="Genomic_DNA"/>
</dbReference>
<evidence type="ECO:0000313" key="9">
    <source>
        <dbReference type="Proteomes" id="UP000242146"/>
    </source>
</evidence>
<evidence type="ECO:0000256" key="3">
    <source>
        <dbReference type="ARBA" id="ARBA00022737"/>
    </source>
</evidence>
<feature type="domain" description="K Homology" evidence="7">
    <location>
        <begin position="610"/>
        <end position="677"/>
    </location>
</feature>
<feature type="domain" description="K Homology" evidence="7">
    <location>
        <begin position="140"/>
        <end position="215"/>
    </location>
</feature>